<dbReference type="InterPro" id="IPR006707">
    <property type="entry name" value="T7SS_EccD"/>
</dbReference>
<keyword evidence="10" id="KW-1185">Reference proteome</keyword>
<evidence type="ECO:0000313" key="9">
    <source>
        <dbReference type="EMBL" id="QIM19348.1"/>
    </source>
</evidence>
<feature type="transmembrane region" description="Helical" evidence="7">
    <location>
        <begin position="318"/>
        <end position="336"/>
    </location>
</feature>
<gene>
    <name evidence="9" type="primary">eccD</name>
    <name evidence="9" type="ORF">G7066_13590</name>
</gene>
<name>A0ABX6JYF2_9MICO</name>
<evidence type="ECO:0000313" key="10">
    <source>
        <dbReference type="Proteomes" id="UP000503441"/>
    </source>
</evidence>
<sequence>MSSSAPDLDSIVRVSVVHAERRTDVAIPGRLPLIEVLPGIARSLGVLDPTLLHGGYKLTRANGNELDPTRGAFAQDIDQGEILTLARGGLISVSRRYDDVVEAVIDATSSHHAAWKPEDAAHTATAISLTLLGLSAILLALQPAGSIVPASIAGVSAFVLLAVAATLSRISQHSAGIAFGLAAAAFGALCGYLLVPASPDQSFWGYPLACAAVGAIVVGGLSMLVTTKPLELLLLPVALGVALGIPAGIVGVTEITPAGPYAIAIAASGMLAGALPWLTLSSTRIKVVSPLSDIEMFDPPPPIDEAKVTARVNGGHRLLIALRVAFALAVLIGTPVVASESWLGTVLAALTGATFMFQSRQSTRRASVLVLVAGGTAIIAISGLTAVLSHPAEAPILLVVLLVATGVVTGLTLLSDKVRLRLTTLGDTVEVILLALLLPLSVVVAGIV</sequence>
<evidence type="ECO:0000256" key="5">
    <source>
        <dbReference type="ARBA" id="ARBA00022989"/>
    </source>
</evidence>
<feature type="transmembrane region" description="Helical" evidence="7">
    <location>
        <begin position="394"/>
        <end position="414"/>
    </location>
</feature>
<evidence type="ECO:0000256" key="6">
    <source>
        <dbReference type="ARBA" id="ARBA00023136"/>
    </source>
</evidence>
<dbReference type="Gene3D" id="3.10.20.90">
    <property type="entry name" value="Phosphatidylinositol 3-kinase Catalytic Subunit, Chain A, domain 1"/>
    <property type="match status" value="1"/>
</dbReference>
<evidence type="ECO:0000256" key="3">
    <source>
        <dbReference type="ARBA" id="ARBA00022475"/>
    </source>
</evidence>
<dbReference type="Pfam" id="PF19053">
    <property type="entry name" value="EccD"/>
    <property type="match status" value="1"/>
</dbReference>
<dbReference type="InterPro" id="IPR044049">
    <property type="entry name" value="EccD_transm"/>
</dbReference>
<evidence type="ECO:0000256" key="4">
    <source>
        <dbReference type="ARBA" id="ARBA00022692"/>
    </source>
</evidence>
<evidence type="ECO:0000259" key="8">
    <source>
        <dbReference type="Pfam" id="PF19053"/>
    </source>
</evidence>
<accession>A0ABX6JYF2</accession>
<feature type="transmembrane region" description="Helical" evidence="7">
    <location>
        <begin position="426"/>
        <end position="447"/>
    </location>
</feature>
<dbReference type="EMBL" id="CP049933">
    <property type="protein sequence ID" value="QIM19348.1"/>
    <property type="molecule type" value="Genomic_DNA"/>
</dbReference>
<dbReference type="InterPro" id="IPR024962">
    <property type="entry name" value="YukD-like"/>
</dbReference>
<evidence type="ECO:0000256" key="2">
    <source>
        <dbReference type="ARBA" id="ARBA00006162"/>
    </source>
</evidence>
<keyword evidence="5 7" id="KW-1133">Transmembrane helix</keyword>
<evidence type="ECO:0000256" key="7">
    <source>
        <dbReference type="SAM" id="Phobius"/>
    </source>
</evidence>
<dbReference type="Proteomes" id="UP000503441">
    <property type="component" value="Chromosome"/>
</dbReference>
<feature type="transmembrane region" description="Helical" evidence="7">
    <location>
        <begin position="147"/>
        <end position="168"/>
    </location>
</feature>
<keyword evidence="6 7" id="KW-0472">Membrane</keyword>
<keyword evidence="3" id="KW-1003">Cell membrane</keyword>
<organism evidence="9 10">
    <name type="scientific">Leucobacter coleopterorum</name>
    <dbReference type="NCBI Taxonomy" id="2714933"/>
    <lineage>
        <taxon>Bacteria</taxon>
        <taxon>Bacillati</taxon>
        <taxon>Actinomycetota</taxon>
        <taxon>Actinomycetes</taxon>
        <taxon>Micrococcales</taxon>
        <taxon>Microbacteriaceae</taxon>
        <taxon>Leucobacter</taxon>
    </lineage>
</organism>
<feature type="transmembrane region" description="Helical" evidence="7">
    <location>
        <begin position="366"/>
        <end position="388"/>
    </location>
</feature>
<keyword evidence="4 7" id="KW-0812">Transmembrane</keyword>
<dbReference type="NCBIfam" id="TIGR03920">
    <property type="entry name" value="T7SS_EccD"/>
    <property type="match status" value="1"/>
</dbReference>
<comment type="similarity">
    <text evidence="2">Belongs to the EccD/Snm4 family.</text>
</comment>
<protein>
    <submittedName>
        <fullName evidence="9">Type VII secretion integral membrane protein EccD</fullName>
    </submittedName>
</protein>
<feature type="transmembrane region" description="Helical" evidence="7">
    <location>
        <begin position="120"/>
        <end position="141"/>
    </location>
</feature>
<feature type="transmembrane region" description="Helical" evidence="7">
    <location>
        <begin position="258"/>
        <end position="280"/>
    </location>
</feature>
<reference evidence="9 10" key="1">
    <citation type="submission" date="2020-03" db="EMBL/GenBank/DDBJ databases">
        <title>Leucobacter sp. nov., isolated from beetles.</title>
        <authorList>
            <person name="Hyun D.-W."/>
            <person name="Bae J.-W."/>
        </authorList>
    </citation>
    <scope>NUCLEOTIDE SEQUENCE [LARGE SCALE GENOMIC DNA]</scope>
    <source>
        <strain evidence="9 10">HDW9A</strain>
    </source>
</reference>
<feature type="transmembrane region" description="Helical" evidence="7">
    <location>
        <begin position="232"/>
        <end position="252"/>
    </location>
</feature>
<feature type="transmembrane region" description="Helical" evidence="7">
    <location>
        <begin position="203"/>
        <end position="225"/>
    </location>
</feature>
<feature type="transmembrane region" description="Helical" evidence="7">
    <location>
        <begin position="342"/>
        <end position="359"/>
    </location>
</feature>
<proteinExistence type="inferred from homology"/>
<evidence type="ECO:0000256" key="1">
    <source>
        <dbReference type="ARBA" id="ARBA00004651"/>
    </source>
</evidence>
<dbReference type="RefSeq" id="WP_166331592.1">
    <property type="nucleotide sequence ID" value="NZ_CP049933.1"/>
</dbReference>
<comment type="subcellular location">
    <subcellularLocation>
        <location evidence="1">Cell membrane</location>
        <topology evidence="1">Multi-pass membrane protein</topology>
    </subcellularLocation>
</comment>
<dbReference type="Pfam" id="PF08817">
    <property type="entry name" value="YukD"/>
    <property type="match status" value="1"/>
</dbReference>
<feature type="transmembrane region" description="Helical" evidence="7">
    <location>
        <begin position="175"/>
        <end position="197"/>
    </location>
</feature>
<feature type="domain" description="EccD-like transmembrane" evidence="8">
    <location>
        <begin position="125"/>
        <end position="446"/>
    </location>
</feature>